<dbReference type="OrthoDB" id="4456959at2759"/>
<gene>
    <name evidence="5" type="ORF">B0T11DRAFT_61105</name>
</gene>
<dbReference type="GO" id="GO:0000981">
    <property type="term" value="F:DNA-binding transcription factor activity, RNA polymerase II-specific"/>
    <property type="evidence" value="ECO:0007669"/>
    <property type="project" value="InterPro"/>
</dbReference>
<dbReference type="InterPro" id="IPR050987">
    <property type="entry name" value="AtrR-like"/>
</dbReference>
<feature type="region of interest" description="Disordered" evidence="3">
    <location>
        <begin position="700"/>
        <end position="787"/>
    </location>
</feature>
<evidence type="ECO:0000313" key="5">
    <source>
        <dbReference type="EMBL" id="KAH7368143.1"/>
    </source>
</evidence>
<name>A0A8K0X5T1_9PEZI</name>
<dbReference type="InterPro" id="IPR036864">
    <property type="entry name" value="Zn2-C6_fun-type_DNA-bd_sf"/>
</dbReference>
<keyword evidence="2" id="KW-0539">Nucleus</keyword>
<dbReference type="Proteomes" id="UP000813385">
    <property type="component" value="Unassembled WGS sequence"/>
</dbReference>
<evidence type="ECO:0000256" key="3">
    <source>
        <dbReference type="SAM" id="MobiDB-lite"/>
    </source>
</evidence>
<dbReference type="PANTHER" id="PTHR46910:SF4">
    <property type="entry name" value="ZN(2)-C6 FUNGAL-TYPE DOMAIN-CONTAINING PROTEIN"/>
    <property type="match status" value="1"/>
</dbReference>
<dbReference type="InterPro" id="IPR001138">
    <property type="entry name" value="Zn2Cys6_DnaBD"/>
</dbReference>
<keyword evidence="1" id="KW-0479">Metal-binding</keyword>
<comment type="caution">
    <text evidence="5">The sequence shown here is derived from an EMBL/GenBank/DDBJ whole genome shotgun (WGS) entry which is preliminary data.</text>
</comment>
<dbReference type="Gene3D" id="4.10.240.10">
    <property type="entry name" value="Zn(2)-C6 fungal-type DNA-binding domain"/>
    <property type="match status" value="1"/>
</dbReference>
<keyword evidence="6" id="KW-1185">Reference proteome</keyword>
<feature type="compositionally biased region" description="Low complexity" evidence="3">
    <location>
        <begin position="752"/>
        <end position="761"/>
    </location>
</feature>
<evidence type="ECO:0000313" key="6">
    <source>
        <dbReference type="Proteomes" id="UP000813385"/>
    </source>
</evidence>
<dbReference type="PROSITE" id="PS00463">
    <property type="entry name" value="ZN2_CY6_FUNGAL_1"/>
    <property type="match status" value="1"/>
</dbReference>
<evidence type="ECO:0000256" key="1">
    <source>
        <dbReference type="ARBA" id="ARBA00022723"/>
    </source>
</evidence>
<dbReference type="AlphaFoldDB" id="A0A8K0X5T1"/>
<dbReference type="SUPFAM" id="SSF57701">
    <property type="entry name" value="Zn2/Cys6 DNA-binding domain"/>
    <property type="match status" value="1"/>
</dbReference>
<dbReference type="InterPro" id="IPR007219">
    <property type="entry name" value="XnlR_reg_dom"/>
</dbReference>
<proteinExistence type="predicted"/>
<dbReference type="GO" id="GO:0006351">
    <property type="term" value="P:DNA-templated transcription"/>
    <property type="evidence" value="ECO:0007669"/>
    <property type="project" value="InterPro"/>
</dbReference>
<dbReference type="PANTHER" id="PTHR46910">
    <property type="entry name" value="TRANSCRIPTION FACTOR PDR1"/>
    <property type="match status" value="1"/>
</dbReference>
<evidence type="ECO:0000259" key="4">
    <source>
        <dbReference type="PROSITE" id="PS50048"/>
    </source>
</evidence>
<dbReference type="Pfam" id="PF04082">
    <property type="entry name" value="Fungal_trans"/>
    <property type="match status" value="1"/>
</dbReference>
<evidence type="ECO:0000256" key="2">
    <source>
        <dbReference type="ARBA" id="ARBA00023242"/>
    </source>
</evidence>
<dbReference type="CDD" id="cd12148">
    <property type="entry name" value="fungal_TF_MHR"/>
    <property type="match status" value="1"/>
</dbReference>
<feature type="domain" description="Zn(2)-C6 fungal-type" evidence="4">
    <location>
        <begin position="59"/>
        <end position="87"/>
    </location>
</feature>
<feature type="compositionally biased region" description="Polar residues" evidence="3">
    <location>
        <begin position="704"/>
        <end position="716"/>
    </location>
</feature>
<organism evidence="5 6">
    <name type="scientific">Plectosphaerella cucumerina</name>
    <dbReference type="NCBI Taxonomy" id="40658"/>
    <lineage>
        <taxon>Eukaryota</taxon>
        <taxon>Fungi</taxon>
        <taxon>Dikarya</taxon>
        <taxon>Ascomycota</taxon>
        <taxon>Pezizomycotina</taxon>
        <taxon>Sordariomycetes</taxon>
        <taxon>Hypocreomycetidae</taxon>
        <taxon>Glomerellales</taxon>
        <taxon>Plectosphaerellaceae</taxon>
        <taxon>Plectosphaerella</taxon>
    </lineage>
</organism>
<dbReference type="GO" id="GO:0003677">
    <property type="term" value="F:DNA binding"/>
    <property type="evidence" value="ECO:0007669"/>
    <property type="project" value="InterPro"/>
</dbReference>
<sequence>MPPKRPSQEAFPVDAGEELELAIHGAKMKLPRNPANDNNSDFSTQVKNRLSQYSRTGQACDRCKVRKIKCDALPDGCSHCIQQNLDCFVTDRVTGRTEKRGYLRELERKQEQMSDHIKALEKMLADNGIEVKPWTQKRPRNGRAAPASYDCNNPDQETNGVDSWPQANGTWPSAQQDHEIAMPPRITKFMLDSRPVNHHIGVSKDDGPMSSINGSQLSILGASIDVTSFDCADIDEPVPSEHGSVPLYNKSIRSLWQSVHRVNPPPNVQLPPKAEGLQYAEWYFSIMGPFLPVLHKPTLINLLNRMYDDKTFQPTISEQVVAHMVMAFIYSQKAVRNPGQGSHDDNERSNLHYHFALSKFFDLTVSKTVSAVQAMALIAVYCRSFPKPGCSSIVAHHALRYAIDMGLHRSSKRPPGTTNLAEEIRKRTFWTILAIVVTVDGRLGRPMPITVDEYDIEFPEAMADELLTDEDVDTTHKGHCTIHPGLAGFRLTPLMIDMYSNIYSVRHSPSRYAHVIRYLERQLQLWREELPESYRSSSAEFPQSEMQIHPMYVRVMELDYRLSLRHPSVARTDDQELCAENSRICEETAAELLKVFKVLSDINALDTTWYSVSVYVAAMFSTLVAHWERRAVATTAEIKALEKDMDDWMKVIASGASLLSELRYFPWRCVLQANKLTGSSRQIHAKLEAIVERTIRSIEKDSVNQKSRSAPVTTEPTPMIKREPGASSATQPKVGMGYPPPAQAPTPTLNRGRGSSSSGSSVGAGGGNINHMPKTYYTEPAPQHTTSTPYPTLAYAPPSYEPPNNSYMYATGPQTGGGGPGSSDGVSAAPQLIDFPSQAASQQQQQHVEPPADQFYWRQSAPGGSHWQEWATAIAGNQEQYGANALMTMGRDLHVPATTMAPDMATQQWPMLLWGGHEQPGV</sequence>
<dbReference type="GO" id="GO:0008270">
    <property type="term" value="F:zinc ion binding"/>
    <property type="evidence" value="ECO:0007669"/>
    <property type="project" value="InterPro"/>
</dbReference>
<dbReference type="EMBL" id="JAGPXD010000002">
    <property type="protein sequence ID" value="KAH7368143.1"/>
    <property type="molecule type" value="Genomic_DNA"/>
</dbReference>
<dbReference type="CDD" id="cd00067">
    <property type="entry name" value="GAL4"/>
    <property type="match status" value="1"/>
</dbReference>
<dbReference type="PROSITE" id="PS50048">
    <property type="entry name" value="ZN2_CY6_FUNGAL_2"/>
    <property type="match status" value="1"/>
</dbReference>
<dbReference type="SMART" id="SM00066">
    <property type="entry name" value="GAL4"/>
    <property type="match status" value="1"/>
</dbReference>
<accession>A0A8K0X5T1</accession>
<protein>
    <submittedName>
        <fullName evidence="5">Fungal-specific transcription factor domain-containing protein</fullName>
    </submittedName>
</protein>
<dbReference type="Pfam" id="PF00172">
    <property type="entry name" value="Zn_clus"/>
    <property type="match status" value="1"/>
</dbReference>
<reference evidence="5" key="1">
    <citation type="journal article" date="2021" name="Nat. Commun.">
        <title>Genetic determinants of endophytism in the Arabidopsis root mycobiome.</title>
        <authorList>
            <person name="Mesny F."/>
            <person name="Miyauchi S."/>
            <person name="Thiergart T."/>
            <person name="Pickel B."/>
            <person name="Atanasova L."/>
            <person name="Karlsson M."/>
            <person name="Huettel B."/>
            <person name="Barry K.W."/>
            <person name="Haridas S."/>
            <person name="Chen C."/>
            <person name="Bauer D."/>
            <person name="Andreopoulos W."/>
            <person name="Pangilinan J."/>
            <person name="LaButti K."/>
            <person name="Riley R."/>
            <person name="Lipzen A."/>
            <person name="Clum A."/>
            <person name="Drula E."/>
            <person name="Henrissat B."/>
            <person name="Kohler A."/>
            <person name="Grigoriev I.V."/>
            <person name="Martin F.M."/>
            <person name="Hacquard S."/>
        </authorList>
    </citation>
    <scope>NUCLEOTIDE SEQUENCE</scope>
    <source>
        <strain evidence="5">MPI-CAGE-AT-0016</strain>
    </source>
</reference>